<reference evidence="1 2" key="1">
    <citation type="submission" date="2019-01" db="EMBL/GenBank/DDBJ databases">
        <title>Mucilaginibacter antarcticum sp. nov., isolated from antarctic soil.</title>
        <authorList>
            <person name="Yan Y.-Q."/>
            <person name="Du Z.-J."/>
        </authorList>
    </citation>
    <scope>NUCLEOTIDE SEQUENCE [LARGE SCALE GENOMIC DNA]</scope>
    <source>
        <strain evidence="1 2">F01003</strain>
    </source>
</reference>
<dbReference type="SUPFAM" id="SSF46785">
    <property type="entry name" value="Winged helix' DNA-binding domain"/>
    <property type="match status" value="1"/>
</dbReference>
<evidence type="ECO:0000313" key="2">
    <source>
        <dbReference type="Proteomes" id="UP000286701"/>
    </source>
</evidence>
<name>A0A444MUD8_9SPHI</name>
<comment type="caution">
    <text evidence="1">The sequence shown here is derived from an EMBL/GenBank/DDBJ whole genome shotgun (WGS) entry which is preliminary data.</text>
</comment>
<dbReference type="InterPro" id="IPR036388">
    <property type="entry name" value="WH-like_DNA-bd_sf"/>
</dbReference>
<protein>
    <submittedName>
        <fullName evidence="1">DUF3253 domain-containing protein</fullName>
    </submittedName>
</protein>
<dbReference type="Gene3D" id="1.10.10.10">
    <property type="entry name" value="Winged helix-like DNA-binding domain superfamily/Winged helix DNA-binding domain"/>
    <property type="match status" value="1"/>
</dbReference>
<evidence type="ECO:0000313" key="1">
    <source>
        <dbReference type="EMBL" id="RWY57256.1"/>
    </source>
</evidence>
<dbReference type="InterPro" id="IPR036390">
    <property type="entry name" value="WH_DNA-bd_sf"/>
</dbReference>
<proteinExistence type="predicted"/>
<organism evidence="1 2">
    <name type="scientific">Mucilaginibacter gilvus</name>
    <dbReference type="NCBI Taxonomy" id="2305909"/>
    <lineage>
        <taxon>Bacteria</taxon>
        <taxon>Pseudomonadati</taxon>
        <taxon>Bacteroidota</taxon>
        <taxon>Sphingobacteriia</taxon>
        <taxon>Sphingobacteriales</taxon>
        <taxon>Sphingobacteriaceae</taxon>
        <taxon>Mucilaginibacter</taxon>
    </lineage>
</organism>
<accession>A0A444MUD8</accession>
<dbReference type="AlphaFoldDB" id="A0A444MUD8"/>
<keyword evidence="2" id="KW-1185">Reference proteome</keyword>
<dbReference type="EMBL" id="SBIW01000001">
    <property type="protein sequence ID" value="RWY57256.1"/>
    <property type="molecule type" value="Genomic_DNA"/>
</dbReference>
<gene>
    <name evidence="1" type="ORF">EPL05_01615</name>
</gene>
<sequence length="81" mass="9040">MQLMAQTILLMATERGPCKSTCPSEVARALFPHDWRKHMQEVRDAAVELHHAGHVTITQKGRPVDTGNIKGPIRIKLNSIT</sequence>
<dbReference type="InterPro" id="IPR021660">
    <property type="entry name" value="DUF3253"/>
</dbReference>
<dbReference type="Pfam" id="PF11625">
    <property type="entry name" value="DUF3253"/>
    <property type="match status" value="1"/>
</dbReference>
<dbReference type="OrthoDB" id="711646at2"/>
<dbReference type="Proteomes" id="UP000286701">
    <property type="component" value="Unassembled WGS sequence"/>
</dbReference>